<proteinExistence type="predicted"/>
<organism evidence="1 2">
    <name type="scientific">Chironomus riparius</name>
    <dbReference type="NCBI Taxonomy" id="315576"/>
    <lineage>
        <taxon>Eukaryota</taxon>
        <taxon>Metazoa</taxon>
        <taxon>Ecdysozoa</taxon>
        <taxon>Arthropoda</taxon>
        <taxon>Hexapoda</taxon>
        <taxon>Insecta</taxon>
        <taxon>Pterygota</taxon>
        <taxon>Neoptera</taxon>
        <taxon>Endopterygota</taxon>
        <taxon>Diptera</taxon>
        <taxon>Nematocera</taxon>
        <taxon>Chironomoidea</taxon>
        <taxon>Chironomidae</taxon>
        <taxon>Chironominae</taxon>
        <taxon>Chironomus</taxon>
    </lineage>
</organism>
<dbReference type="AlphaFoldDB" id="A0A9N9RZX3"/>
<reference evidence="1" key="1">
    <citation type="submission" date="2022-01" db="EMBL/GenBank/DDBJ databases">
        <authorList>
            <person name="King R."/>
        </authorList>
    </citation>
    <scope>NUCLEOTIDE SEQUENCE</scope>
</reference>
<dbReference type="Proteomes" id="UP001153620">
    <property type="component" value="Chromosome 3"/>
</dbReference>
<evidence type="ECO:0000313" key="2">
    <source>
        <dbReference type="Proteomes" id="UP001153620"/>
    </source>
</evidence>
<dbReference type="EMBL" id="OU895879">
    <property type="protein sequence ID" value="CAG9808579.1"/>
    <property type="molecule type" value="Genomic_DNA"/>
</dbReference>
<sequence>MIHERGDLIERAKSKLTIFASFLATIQNDFFFCCCCGCWEYVDNFYCRNLQIYQTCVECDQVYQARTYRIDYVQTSLEFSLLSSSRLPTYVIIFC</sequence>
<evidence type="ECO:0000313" key="1">
    <source>
        <dbReference type="EMBL" id="CAG9808579.1"/>
    </source>
</evidence>
<gene>
    <name evidence="1" type="ORF">CHIRRI_LOCUS11417</name>
</gene>
<name>A0A9N9RZX3_9DIPT</name>
<protein>
    <submittedName>
        <fullName evidence="1">Uncharacterized protein</fullName>
    </submittedName>
</protein>
<accession>A0A9N9RZX3</accession>
<reference evidence="1" key="2">
    <citation type="submission" date="2022-10" db="EMBL/GenBank/DDBJ databases">
        <authorList>
            <consortium name="ENA_rothamsted_submissions"/>
            <consortium name="culmorum"/>
            <person name="King R."/>
        </authorList>
    </citation>
    <scope>NUCLEOTIDE SEQUENCE</scope>
</reference>
<keyword evidence="2" id="KW-1185">Reference proteome</keyword>